<evidence type="ECO:0000256" key="4">
    <source>
        <dbReference type="ARBA" id="ARBA00022561"/>
    </source>
</evidence>
<dbReference type="Pfam" id="PF00898">
    <property type="entry name" value="Orbi_VP2"/>
    <property type="match status" value="1"/>
</dbReference>
<keyword evidence="4" id="KW-0167">Capsid protein</keyword>
<organism evidence="7">
    <name type="scientific">Lobuck virus</name>
    <dbReference type="NCBI Taxonomy" id="2800925"/>
    <lineage>
        <taxon>Viruses</taxon>
        <taxon>Riboviria</taxon>
    </lineage>
</organism>
<reference evidence="7" key="1">
    <citation type="journal article" date="2020" name="bioRxiv">
        <title>Single mosquito metatranscriptomics identifies vectors, emerging pathogens and reservoirs in one assay.</title>
        <authorList>
            <person name="Batson J."/>
            <person name="Dudas G."/>
            <person name="Haas-Stapleton E."/>
            <person name="Kistler A.L."/>
            <person name="Li L.M."/>
            <person name="Logan P."/>
            <person name="Ratnasiri K."/>
            <person name="Retallack H."/>
        </authorList>
    </citation>
    <scope>NUCLEOTIDE SEQUENCE</scope>
    <source>
        <strain evidence="7">CMS001_012_ALCO</strain>
    </source>
</reference>
<comment type="similarity">
    <text evidence="2">Belongs to the orbivirus VP2 family.</text>
</comment>
<evidence type="ECO:0000256" key="2">
    <source>
        <dbReference type="ARBA" id="ARBA00008722"/>
    </source>
</evidence>
<dbReference type="EMBL" id="MW434756">
    <property type="protein sequence ID" value="QRW41806.1"/>
    <property type="molecule type" value="Genomic_RNA"/>
</dbReference>
<comment type="subcellular location">
    <subcellularLocation>
        <location evidence="1">Virion</location>
    </subcellularLocation>
</comment>
<evidence type="ECO:0000313" key="7">
    <source>
        <dbReference type="EMBL" id="QRW41806.1"/>
    </source>
</evidence>
<evidence type="ECO:0000256" key="6">
    <source>
        <dbReference type="ARBA" id="ARBA00022996"/>
    </source>
</evidence>
<protein>
    <recommendedName>
        <fullName evidence="3">Outer capsid protein VP2</fullName>
    </recommendedName>
</protein>
<evidence type="ECO:0000256" key="5">
    <source>
        <dbReference type="ARBA" id="ARBA00022844"/>
    </source>
</evidence>
<dbReference type="GO" id="GO:0039625">
    <property type="term" value="C:viral inner capsid"/>
    <property type="evidence" value="ECO:0007669"/>
    <property type="project" value="UniProtKB-KW"/>
</dbReference>
<keyword evidence="6" id="KW-1153">Inner capsid protein</keyword>
<sequence>MAEYGILLWHDEHTSRRGGQKVEYPGEYDVILNLDSRVEHQSTSKDALMKLENSKMILKSPGGIEIATFNETLTTHNHSETMRKEFSDIITRGFIDRCIQRLTEEDKKENLKMAVLRAQYEPYWMGLTYHKAGSGMFGVQLTHSELIARKHVLQTLFVERRSVCKERLHLDGLERLMSQMNAHNLLKSYLGKVYTASKTYGNINDHVGSEKSILFLIEFIVHKLEVTAIVGRRETRDSEYHEALIQAEARNKNTRTANILAGSAQSAMKRHFEDFIEEVKDVMSSDQINRELVLYGKESKAYPAMRIIAWKSSGDAAVKALIKTSKGRSDLKRLPIKTRGVISLFASSMTELFIEISESGNLKTCSQPTGQESAFWVEWLDDLKYQDGGETDRKLKKLYRNIKYGCEMEQVMMLTLFDLASFLYAMVVRNSGPTFRRRLLKEVLDGVKLSPSKDDKVRKANEVKVNAAIDSYVTRSFYHAKWNEKLLEMIIDGRSIPLALVYILRHANGDNMEEIDADELESDFNLVILGHMSLEAMLRVYVPYLSEIYQRALNLNSASSISDILDVLLRHNMLIILLSCFLEFKIKYMDIGGIPMFKRFVKDRYHVSYMTPFTMGRVVTGLQLSDTIHYMFDQYLCVEFEHQITDRFEGVDDVRRTKEWTDYVKGEEEKIDLEKEKYGEKGVEWAKKRKQVLQEEKANANFRHYLLQCVKAIFFEGVYSRVDRSLHLEKASTISHVRMNFQRMSMLMGSSCCGFTDFASICMPITAPHKSMIVICFYSDAINDTVAQLCLKNRFKRIFSNIYQFVMIKIKPQEIKYNNQKTTYTCSERFNVKSDGPMKVRILPYLSQGLDSKTIMIKSDRGERGSKFFFVKLSGVE</sequence>
<accession>A0A894KCZ0</accession>
<proteinExistence type="inferred from homology"/>
<dbReference type="GO" id="GO:0005198">
    <property type="term" value="F:structural molecule activity"/>
    <property type="evidence" value="ECO:0007669"/>
    <property type="project" value="InterPro"/>
</dbReference>
<name>A0A894KCZ0_9VIRU</name>
<keyword evidence="5" id="KW-0946">Virion</keyword>
<evidence type="ECO:0000256" key="1">
    <source>
        <dbReference type="ARBA" id="ARBA00004328"/>
    </source>
</evidence>
<evidence type="ECO:0000256" key="3">
    <source>
        <dbReference type="ARBA" id="ARBA00015347"/>
    </source>
</evidence>
<dbReference type="InterPro" id="IPR001742">
    <property type="entry name" value="Capsid_VP2_Orbivir"/>
</dbReference>